<name>A0A3S0H3W9_9BACT</name>
<evidence type="ECO:0000313" key="1">
    <source>
        <dbReference type="EMBL" id="RTQ48494.1"/>
    </source>
</evidence>
<proteinExistence type="predicted"/>
<reference evidence="1 2" key="1">
    <citation type="submission" date="2018-12" db="EMBL/GenBank/DDBJ databases">
        <title>Hymenobacter gummosus sp. nov., isolated from a spring.</title>
        <authorList>
            <person name="Nie L."/>
        </authorList>
    </citation>
    <scope>NUCLEOTIDE SEQUENCE [LARGE SCALE GENOMIC DNA]</scope>
    <source>
        <strain evidence="1 2">KCTC 52166</strain>
    </source>
</reference>
<protein>
    <submittedName>
        <fullName evidence="1">Uncharacterized protein</fullName>
    </submittedName>
</protein>
<dbReference type="RefSeq" id="WP_126694200.1">
    <property type="nucleotide sequence ID" value="NZ_RXOF01000009.1"/>
</dbReference>
<organism evidence="1 2">
    <name type="scientific">Hymenobacter gummosus</name>
    <dbReference type="NCBI Taxonomy" id="1776032"/>
    <lineage>
        <taxon>Bacteria</taxon>
        <taxon>Pseudomonadati</taxon>
        <taxon>Bacteroidota</taxon>
        <taxon>Cytophagia</taxon>
        <taxon>Cytophagales</taxon>
        <taxon>Hymenobacteraceae</taxon>
        <taxon>Hymenobacter</taxon>
    </lineage>
</organism>
<sequence length="162" mass="17932">MKNGNRISAALTAPDKQQVIQHLKDAAATLDFLVTLSSEDSRSLRNIGVDGVPYALAGLDAVRADLSFTRRSFVLAEYERDVQLMEDLREIRAVLAPLYQKLEDTFRLVGADVMVTADDIYEDLGKDKGETAAVQAPYQQMRKRYQYRQGAAKPAKPGSQPG</sequence>
<dbReference type="AlphaFoldDB" id="A0A3S0H3W9"/>
<evidence type="ECO:0000313" key="2">
    <source>
        <dbReference type="Proteomes" id="UP000282184"/>
    </source>
</evidence>
<keyword evidence="2" id="KW-1185">Reference proteome</keyword>
<dbReference type="Proteomes" id="UP000282184">
    <property type="component" value="Unassembled WGS sequence"/>
</dbReference>
<dbReference type="OrthoDB" id="883748at2"/>
<comment type="caution">
    <text evidence="1">The sequence shown here is derived from an EMBL/GenBank/DDBJ whole genome shotgun (WGS) entry which is preliminary data.</text>
</comment>
<gene>
    <name evidence="1" type="ORF">EJV47_16110</name>
</gene>
<accession>A0A3S0H3W9</accession>
<dbReference type="EMBL" id="RXOF01000009">
    <property type="protein sequence ID" value="RTQ48494.1"/>
    <property type="molecule type" value="Genomic_DNA"/>
</dbReference>